<dbReference type="InterPro" id="IPR047596">
    <property type="entry name" value="OMPdecase_bac"/>
</dbReference>
<evidence type="ECO:0000256" key="3">
    <source>
        <dbReference type="ARBA" id="ARBA00011738"/>
    </source>
</evidence>
<evidence type="ECO:0000256" key="12">
    <source>
        <dbReference type="RuleBase" id="RU000512"/>
    </source>
</evidence>
<feature type="binding site" evidence="9 11">
    <location>
        <position position="212"/>
    </location>
    <ligand>
        <name>substrate</name>
    </ligand>
</feature>
<dbReference type="Pfam" id="PF00215">
    <property type="entry name" value="OMPdecase"/>
    <property type="match status" value="1"/>
</dbReference>
<dbReference type="RefSeq" id="WP_038641561.1">
    <property type="nucleotide sequence ID" value="NZ_CP009888.1"/>
</dbReference>
<comment type="catalytic activity">
    <reaction evidence="7 9 12">
        <text>orotidine 5'-phosphate + H(+) = UMP + CO2</text>
        <dbReference type="Rhea" id="RHEA:11596"/>
        <dbReference type="ChEBI" id="CHEBI:15378"/>
        <dbReference type="ChEBI" id="CHEBI:16526"/>
        <dbReference type="ChEBI" id="CHEBI:57538"/>
        <dbReference type="ChEBI" id="CHEBI:57865"/>
        <dbReference type="EC" id="4.1.1.23"/>
    </reaction>
</comment>
<dbReference type="KEGG" id="pseo:OM33_10650"/>
<dbReference type="AlphaFoldDB" id="A0A0A7EG81"/>
<dbReference type="EC" id="4.1.1.23" evidence="9"/>
<evidence type="ECO:0000256" key="4">
    <source>
        <dbReference type="ARBA" id="ARBA00022793"/>
    </source>
</evidence>
<dbReference type="SMART" id="SM00934">
    <property type="entry name" value="OMPdecase"/>
    <property type="match status" value="1"/>
</dbReference>
<dbReference type="EMBL" id="CP009888">
    <property type="protein sequence ID" value="AIY65563.1"/>
    <property type="molecule type" value="Genomic_DNA"/>
</dbReference>
<feature type="binding site" evidence="9 11">
    <location>
        <position position="182"/>
    </location>
    <ligand>
        <name>substrate</name>
    </ligand>
</feature>
<dbReference type="STRING" id="1348114.OM33_10650"/>
<dbReference type="InterPro" id="IPR013785">
    <property type="entry name" value="Aldolase_TIM"/>
</dbReference>
<feature type="active site" description="For OMPdecase activity" evidence="10">
    <location>
        <position position="61"/>
    </location>
</feature>
<feature type="binding site" evidence="9 11">
    <location>
        <position position="191"/>
    </location>
    <ligand>
        <name>substrate</name>
    </ligand>
</feature>
<dbReference type="SUPFAM" id="SSF51366">
    <property type="entry name" value="Ribulose-phoshate binding barrel"/>
    <property type="match status" value="1"/>
</dbReference>
<organism evidence="14 15">
    <name type="scientific">Pseudoalteromonas piratica</name>
    <dbReference type="NCBI Taxonomy" id="1348114"/>
    <lineage>
        <taxon>Bacteria</taxon>
        <taxon>Pseudomonadati</taxon>
        <taxon>Pseudomonadota</taxon>
        <taxon>Gammaproteobacteria</taxon>
        <taxon>Alteromonadales</taxon>
        <taxon>Pseudoalteromonadaceae</taxon>
        <taxon>Pseudoalteromonas</taxon>
    </lineage>
</organism>
<dbReference type="FunFam" id="3.20.20.70:FF:000015">
    <property type="entry name" value="Orotidine 5'-phosphate decarboxylase"/>
    <property type="match status" value="1"/>
</dbReference>
<evidence type="ECO:0000256" key="6">
    <source>
        <dbReference type="ARBA" id="ARBA00023239"/>
    </source>
</evidence>
<dbReference type="InterPro" id="IPR011060">
    <property type="entry name" value="RibuloseP-bd_barrel"/>
</dbReference>
<evidence type="ECO:0000256" key="9">
    <source>
        <dbReference type="HAMAP-Rule" id="MF_01200"/>
    </source>
</evidence>
<keyword evidence="5 9" id="KW-0665">Pyrimidine biosynthesis</keyword>
<comment type="subunit">
    <text evidence="3 9">Homodimer.</text>
</comment>
<evidence type="ECO:0000256" key="7">
    <source>
        <dbReference type="ARBA" id="ARBA00049157"/>
    </source>
</evidence>
<evidence type="ECO:0000256" key="1">
    <source>
        <dbReference type="ARBA" id="ARBA00002356"/>
    </source>
</evidence>
<reference evidence="14 15" key="1">
    <citation type="submission" date="2014-11" db="EMBL/GenBank/DDBJ databases">
        <title>Complete Genome Sequence of Pseudoalteromonas sp. Strain OCN003 Isolated from Kaneohe Bay, Oahu, Hawaii.</title>
        <authorList>
            <person name="Beurmann S."/>
            <person name="Videau P."/>
            <person name="Ushijima B."/>
            <person name="Smith A.M."/>
            <person name="Aeby G.S."/>
            <person name="Callahan S.M."/>
            <person name="Belcaid M."/>
        </authorList>
    </citation>
    <scope>NUCLEOTIDE SEQUENCE [LARGE SCALE GENOMIC DNA]</scope>
    <source>
        <strain evidence="14 15">OCN003</strain>
    </source>
</reference>
<dbReference type="PANTHER" id="PTHR32119:SF2">
    <property type="entry name" value="OROTIDINE 5'-PHOSPHATE DECARBOXYLASE"/>
    <property type="match status" value="1"/>
</dbReference>
<sequence length="232" mass="25329">MNHDAKVLIALDYANEQSALDFVKRVSPADCRLKVGKEMFTYFGPQFVKKLIDLGFDVFLDLKFHDIPNTVAKAVTAAAELGVWMVNVHASGGPEMMRKAKEALEKYGDDAPLLIAVTILTSMDEAELKRLGVDKTPNEQVQFLAKLAKDSGLDGVVCSAQEASILKQTLGKDFKLVTPGIRPAGADKGDQKRVMTPREAIDAGSDYLVIGRPITQSQNPQATLIEINNTLR</sequence>
<feature type="binding site" evidence="9 11">
    <location>
        <position position="12"/>
    </location>
    <ligand>
        <name>substrate</name>
    </ligand>
</feature>
<dbReference type="Proteomes" id="UP000030341">
    <property type="component" value="Chromosome 1"/>
</dbReference>
<dbReference type="CDD" id="cd04725">
    <property type="entry name" value="OMP_decarboxylase_like"/>
    <property type="match status" value="1"/>
</dbReference>
<evidence type="ECO:0000313" key="14">
    <source>
        <dbReference type="EMBL" id="AIY65563.1"/>
    </source>
</evidence>
<dbReference type="NCBIfam" id="NF001273">
    <property type="entry name" value="PRK00230.1"/>
    <property type="match status" value="1"/>
</dbReference>
<feature type="active site" description="For OMPdecase activity" evidence="10">
    <location>
        <position position="66"/>
    </location>
</feature>
<keyword evidence="15" id="KW-1185">Reference proteome</keyword>
<dbReference type="InterPro" id="IPR018089">
    <property type="entry name" value="OMPdecase_AS"/>
</dbReference>
<evidence type="ECO:0000256" key="10">
    <source>
        <dbReference type="PIRSR" id="PIRSR614732-1"/>
    </source>
</evidence>
<name>A0A0A7EG81_9GAMM</name>
<dbReference type="PROSITE" id="PS00156">
    <property type="entry name" value="OMPDECASE"/>
    <property type="match status" value="1"/>
</dbReference>
<gene>
    <name evidence="9" type="primary">pyrF</name>
    <name evidence="14" type="ORF">OM33_10650</name>
</gene>
<evidence type="ECO:0000256" key="2">
    <source>
        <dbReference type="ARBA" id="ARBA00004861"/>
    </source>
</evidence>
<dbReference type="eggNOG" id="COG0284">
    <property type="taxonomic scope" value="Bacteria"/>
</dbReference>
<feature type="binding site" evidence="9">
    <location>
        <begin position="61"/>
        <end position="70"/>
    </location>
    <ligand>
        <name>substrate</name>
    </ligand>
</feature>
<feature type="domain" description="Orotidine 5'-phosphate decarboxylase" evidence="13">
    <location>
        <begin position="6"/>
        <end position="227"/>
    </location>
</feature>
<comment type="function">
    <text evidence="1 9">Catalyzes the decarboxylation of orotidine 5'-monophosphate (OMP) to uridine 5'-monophosphate (UMP).</text>
</comment>
<evidence type="ECO:0000313" key="15">
    <source>
        <dbReference type="Proteomes" id="UP000030341"/>
    </source>
</evidence>
<feature type="binding site" evidence="9 11">
    <location>
        <position position="34"/>
    </location>
    <ligand>
        <name>substrate</name>
    </ligand>
</feature>
<comment type="similarity">
    <text evidence="8 9">Belongs to the OMP decarboxylase family. Type 1 subfamily.</text>
</comment>
<dbReference type="InterPro" id="IPR014732">
    <property type="entry name" value="OMPdecase"/>
</dbReference>
<comment type="pathway">
    <text evidence="2 9 12">Pyrimidine metabolism; UMP biosynthesis via de novo pathway; UMP from orotate: step 2/2.</text>
</comment>
<feature type="binding site" evidence="9 11">
    <location>
        <position position="211"/>
    </location>
    <ligand>
        <name>substrate</name>
    </ligand>
</feature>
<dbReference type="NCBIfam" id="TIGR01740">
    <property type="entry name" value="pyrF"/>
    <property type="match status" value="1"/>
</dbReference>
<feature type="active site" description="For OMPdecase activity" evidence="10">
    <location>
        <position position="63"/>
    </location>
</feature>
<dbReference type="GO" id="GO:0006207">
    <property type="term" value="P:'de novo' pyrimidine nucleobase biosynthetic process"/>
    <property type="evidence" value="ECO:0007669"/>
    <property type="project" value="InterPro"/>
</dbReference>
<evidence type="ECO:0000256" key="8">
    <source>
        <dbReference type="ARBA" id="ARBA00061012"/>
    </source>
</evidence>
<evidence type="ECO:0000256" key="5">
    <source>
        <dbReference type="ARBA" id="ARBA00022975"/>
    </source>
</evidence>
<evidence type="ECO:0000256" key="11">
    <source>
        <dbReference type="PIRSR" id="PIRSR614732-2"/>
    </source>
</evidence>
<dbReference type="InterPro" id="IPR001754">
    <property type="entry name" value="OMPdeCOase_dom"/>
</dbReference>
<dbReference type="GO" id="GO:0004590">
    <property type="term" value="F:orotidine-5'-phosphate decarboxylase activity"/>
    <property type="evidence" value="ECO:0007669"/>
    <property type="project" value="UniProtKB-UniRule"/>
</dbReference>
<proteinExistence type="inferred from homology"/>
<dbReference type="Gene3D" id="3.20.20.70">
    <property type="entry name" value="Aldolase class I"/>
    <property type="match status" value="1"/>
</dbReference>
<dbReference type="GO" id="GO:0044205">
    <property type="term" value="P:'de novo' UMP biosynthetic process"/>
    <property type="evidence" value="ECO:0007669"/>
    <property type="project" value="UniProtKB-UniRule"/>
</dbReference>
<dbReference type="UniPathway" id="UPA00070">
    <property type="reaction ID" value="UER00120"/>
</dbReference>
<dbReference type="HOGENOM" id="CLU_067069_0_0_6"/>
<protein>
    <recommendedName>
        <fullName evidence="9">Orotidine 5'-phosphate decarboxylase</fullName>
        <ecNumber evidence="9">4.1.1.23</ecNumber>
    </recommendedName>
    <alternativeName>
        <fullName evidence="9">OMP decarboxylase</fullName>
        <shortName evidence="9">OMPDCase</shortName>
        <shortName evidence="9">OMPdecase</shortName>
    </alternativeName>
</protein>
<accession>A0A0A7EG81</accession>
<evidence type="ECO:0000259" key="13">
    <source>
        <dbReference type="SMART" id="SM00934"/>
    </source>
</evidence>
<keyword evidence="4 9" id="KW-0210">Decarboxylase</keyword>
<keyword evidence="6 9" id="KW-0456">Lyase</keyword>
<feature type="binding site" evidence="9 11">
    <location>
        <position position="121"/>
    </location>
    <ligand>
        <name>substrate</name>
    </ligand>
</feature>
<dbReference type="OrthoDB" id="9806203at2"/>
<feature type="active site" description="Proton donor" evidence="9">
    <location>
        <position position="63"/>
    </location>
</feature>
<dbReference type="PANTHER" id="PTHR32119">
    <property type="entry name" value="OROTIDINE 5'-PHOSPHATE DECARBOXYLASE"/>
    <property type="match status" value="1"/>
</dbReference>
<dbReference type="HAMAP" id="MF_01200_B">
    <property type="entry name" value="OMPdecase_type1_B"/>
    <property type="match status" value="1"/>
</dbReference>
<dbReference type="GO" id="GO:0005829">
    <property type="term" value="C:cytosol"/>
    <property type="evidence" value="ECO:0007669"/>
    <property type="project" value="TreeGrafter"/>
</dbReference>